<dbReference type="InterPro" id="IPR050275">
    <property type="entry name" value="PGM_Phosphatase"/>
</dbReference>
<dbReference type="AlphaFoldDB" id="A0A0G2EDB4"/>
<dbReference type="GO" id="GO:0016791">
    <property type="term" value="F:phosphatase activity"/>
    <property type="evidence" value="ECO:0007669"/>
    <property type="project" value="TreeGrafter"/>
</dbReference>
<dbReference type="InterPro" id="IPR029033">
    <property type="entry name" value="His_PPase_superfam"/>
</dbReference>
<name>A0A0G2EDB4_PHACM</name>
<dbReference type="Gene3D" id="3.40.50.1240">
    <property type="entry name" value="Phosphoglycerate mutase-like"/>
    <property type="match status" value="1"/>
</dbReference>
<dbReference type="CDD" id="cd07067">
    <property type="entry name" value="HP_PGM_like"/>
    <property type="match status" value="1"/>
</dbReference>
<dbReference type="SUPFAM" id="SSF53254">
    <property type="entry name" value="Phosphoglycerate mutase-like"/>
    <property type="match status" value="1"/>
</dbReference>
<protein>
    <submittedName>
        <fullName evidence="1">Putative phosphoglycerate mutase</fullName>
    </submittedName>
</protein>
<evidence type="ECO:0000313" key="2">
    <source>
        <dbReference type="Proteomes" id="UP000053317"/>
    </source>
</evidence>
<dbReference type="OrthoDB" id="496981at2759"/>
<dbReference type="PANTHER" id="PTHR48100:SF24">
    <property type="entry name" value="PHOSPHOGLYCERATE MUTASE"/>
    <property type="match status" value="1"/>
</dbReference>
<sequence length="251" mass="27917">MPPTLILIRHGEAFHNSTDKSSSGVNLPRGCADIAIRNHALHDPALTELGREQCSELEENLRETLPIAQEVELIITSPFLRTIETTLIGLDWLVQRGVPIEPDALWQENSAKPCDTGSDAAHLSTLFPHIDFSKLDPVYPSKADDTIYAFTKSAVVRRGEMCLQNLYNRKEKVIAVVSHSGFLRTAISQTLYFNADYRVFDFASELTPSGVPRLVEWELTEKKGGGMGRSELGHHPIVGRDFPAEEVPRAE</sequence>
<accession>A0A0G2EDB4</accession>
<dbReference type="Pfam" id="PF00300">
    <property type="entry name" value="His_Phos_1"/>
    <property type="match status" value="1"/>
</dbReference>
<dbReference type="SMART" id="SM00855">
    <property type="entry name" value="PGAM"/>
    <property type="match status" value="1"/>
</dbReference>
<dbReference type="InterPro" id="IPR013078">
    <property type="entry name" value="His_Pase_superF_clade-1"/>
</dbReference>
<dbReference type="PANTHER" id="PTHR48100">
    <property type="entry name" value="BROAD-SPECIFICITY PHOSPHATASE YOR283W-RELATED"/>
    <property type="match status" value="1"/>
</dbReference>
<dbReference type="Proteomes" id="UP000053317">
    <property type="component" value="Unassembled WGS sequence"/>
</dbReference>
<reference evidence="1 2" key="1">
    <citation type="submission" date="2015-05" db="EMBL/GenBank/DDBJ databases">
        <title>Distinctive expansion of gene families associated with plant cell wall degradation and secondary metabolism in the genomes of grapevine trunk pathogens.</title>
        <authorList>
            <person name="Lawrence D.P."/>
            <person name="Travadon R."/>
            <person name="Rolshausen P.E."/>
            <person name="Baumgartner K."/>
        </authorList>
    </citation>
    <scope>NUCLEOTIDE SEQUENCE [LARGE SCALE GENOMIC DNA]</scope>
    <source>
        <strain evidence="1">UCRPC4</strain>
    </source>
</reference>
<keyword evidence="2" id="KW-1185">Reference proteome</keyword>
<comment type="caution">
    <text evidence="1">The sequence shown here is derived from an EMBL/GenBank/DDBJ whole genome shotgun (WGS) entry which is preliminary data.</text>
</comment>
<proteinExistence type="predicted"/>
<organism evidence="1 2">
    <name type="scientific">Phaeomoniella chlamydospora</name>
    <name type="common">Phaeoacremonium chlamydosporum</name>
    <dbReference type="NCBI Taxonomy" id="158046"/>
    <lineage>
        <taxon>Eukaryota</taxon>
        <taxon>Fungi</taxon>
        <taxon>Dikarya</taxon>
        <taxon>Ascomycota</taxon>
        <taxon>Pezizomycotina</taxon>
        <taxon>Eurotiomycetes</taxon>
        <taxon>Chaetothyriomycetidae</taxon>
        <taxon>Phaeomoniellales</taxon>
        <taxon>Phaeomoniellaceae</taxon>
        <taxon>Phaeomoniella</taxon>
    </lineage>
</organism>
<dbReference type="EMBL" id="LCWF01000092">
    <property type="protein sequence ID" value="KKY20877.1"/>
    <property type="molecule type" value="Genomic_DNA"/>
</dbReference>
<evidence type="ECO:0000313" key="1">
    <source>
        <dbReference type="EMBL" id="KKY20877.1"/>
    </source>
</evidence>
<reference evidence="1 2" key="2">
    <citation type="submission" date="2015-05" db="EMBL/GenBank/DDBJ databases">
        <authorList>
            <person name="Morales-Cruz A."/>
            <person name="Amrine K.C."/>
            <person name="Cantu D."/>
        </authorList>
    </citation>
    <scope>NUCLEOTIDE SEQUENCE [LARGE SCALE GENOMIC DNA]</scope>
    <source>
        <strain evidence="1">UCRPC4</strain>
    </source>
</reference>
<dbReference type="GO" id="GO:0005737">
    <property type="term" value="C:cytoplasm"/>
    <property type="evidence" value="ECO:0007669"/>
    <property type="project" value="TreeGrafter"/>
</dbReference>
<dbReference type="InterPro" id="IPR001345">
    <property type="entry name" value="PG/BPGM_mutase_AS"/>
</dbReference>
<gene>
    <name evidence="1" type="ORF">UCRPC4_g04038</name>
</gene>
<dbReference type="PROSITE" id="PS00175">
    <property type="entry name" value="PG_MUTASE"/>
    <property type="match status" value="1"/>
</dbReference>